<dbReference type="Pfam" id="PF13920">
    <property type="entry name" value="zf-C3HC4_3"/>
    <property type="match status" value="1"/>
</dbReference>
<dbReference type="PANTHER" id="PTHR14879">
    <property type="entry name" value="CASPASE REGULATOR, RING FINGER DOMAIN-CONTAINING"/>
    <property type="match status" value="1"/>
</dbReference>
<organism evidence="6 7">
    <name type="scientific">Heterodera trifolii</name>
    <dbReference type="NCBI Taxonomy" id="157864"/>
    <lineage>
        <taxon>Eukaryota</taxon>
        <taxon>Metazoa</taxon>
        <taxon>Ecdysozoa</taxon>
        <taxon>Nematoda</taxon>
        <taxon>Chromadorea</taxon>
        <taxon>Rhabditida</taxon>
        <taxon>Tylenchina</taxon>
        <taxon>Tylenchomorpha</taxon>
        <taxon>Tylenchoidea</taxon>
        <taxon>Heteroderidae</taxon>
        <taxon>Heteroderinae</taxon>
        <taxon>Heterodera</taxon>
    </lineage>
</organism>
<dbReference type="AlphaFoldDB" id="A0ABD2J1Y3"/>
<feature type="domain" description="RING-type" evidence="5">
    <location>
        <begin position="280"/>
        <end position="323"/>
    </location>
</feature>
<keyword evidence="7" id="KW-1185">Reference proteome</keyword>
<gene>
    <name evidence="6" type="ORF">niasHT_032841</name>
</gene>
<protein>
    <recommendedName>
        <fullName evidence="5">RING-type domain-containing protein</fullName>
    </recommendedName>
</protein>
<dbReference type="EMBL" id="JBICBT010001108">
    <property type="protein sequence ID" value="KAL3082478.1"/>
    <property type="molecule type" value="Genomic_DNA"/>
</dbReference>
<dbReference type="Proteomes" id="UP001620626">
    <property type="component" value="Unassembled WGS sequence"/>
</dbReference>
<evidence type="ECO:0000256" key="3">
    <source>
        <dbReference type="PROSITE-ProRule" id="PRU00175"/>
    </source>
</evidence>
<evidence type="ECO:0000259" key="5">
    <source>
        <dbReference type="PROSITE" id="PS50089"/>
    </source>
</evidence>
<dbReference type="Gene3D" id="3.30.40.10">
    <property type="entry name" value="Zinc/RING finger domain, C3HC4 (zinc finger)"/>
    <property type="match status" value="1"/>
</dbReference>
<keyword evidence="2" id="KW-0862">Zinc</keyword>
<dbReference type="InterPro" id="IPR013083">
    <property type="entry name" value="Znf_RING/FYVE/PHD"/>
</dbReference>
<evidence type="ECO:0000256" key="2">
    <source>
        <dbReference type="ARBA" id="ARBA00022833"/>
    </source>
</evidence>
<evidence type="ECO:0000256" key="1">
    <source>
        <dbReference type="ARBA" id="ARBA00022771"/>
    </source>
</evidence>
<feature type="region of interest" description="Disordered" evidence="4">
    <location>
        <begin position="227"/>
        <end position="257"/>
    </location>
</feature>
<dbReference type="PROSITE" id="PS50089">
    <property type="entry name" value="ZF_RING_2"/>
    <property type="match status" value="1"/>
</dbReference>
<comment type="caution">
    <text evidence="6">The sequence shown here is derived from an EMBL/GenBank/DDBJ whole genome shotgun (WGS) entry which is preliminary data.</text>
</comment>
<dbReference type="InterPro" id="IPR001841">
    <property type="entry name" value="Znf_RING"/>
</dbReference>
<dbReference type="PANTHER" id="PTHR14879:SF5">
    <property type="entry name" value="RING-TYPE DOMAIN-CONTAINING PROTEIN"/>
    <property type="match status" value="1"/>
</dbReference>
<evidence type="ECO:0000313" key="7">
    <source>
        <dbReference type="Proteomes" id="UP001620626"/>
    </source>
</evidence>
<feature type="compositionally biased region" description="Low complexity" evidence="4">
    <location>
        <begin position="243"/>
        <end position="254"/>
    </location>
</feature>
<dbReference type="SUPFAM" id="SSF57850">
    <property type="entry name" value="RING/U-box"/>
    <property type="match status" value="1"/>
</dbReference>
<sequence length="335" mass="38109">MRKAKHCELRWAIDISPELRDGGRYACIWLDINFTNCAPNDPNATIKISAVNTNEWHEFVFPKWQLSARSEAIVLGFGIEPLAHKTFNLLNVNEASLLVRLRWAVSRHALIDYEMVLECNIRHPQELFNYENYVIGSEFYQHSVGGGPNFMITVNLYDIVMAQSCYGDGYGNENSIEITVRKNGDHLRTFLFGKSTFIETNTFELDMRGDAEVINFLPISIGNFEAGTSSNTNRQNTNFEAGTSSNSNRPPTSTVDDTDYKIDEKVDEIADKEIRRSMTCTICMENKLNFMFTPCMHACVCKSCGEKIMNSREPGAKKCPICRKKFDKVLPFFLP</sequence>
<keyword evidence="1 3" id="KW-0479">Metal-binding</keyword>
<proteinExistence type="predicted"/>
<dbReference type="InterPro" id="IPR051728">
    <property type="entry name" value="RING-FYVE_E3_ubiquitin-ligase"/>
</dbReference>
<feature type="compositionally biased region" description="Polar residues" evidence="4">
    <location>
        <begin position="227"/>
        <end position="242"/>
    </location>
</feature>
<evidence type="ECO:0000313" key="6">
    <source>
        <dbReference type="EMBL" id="KAL3082478.1"/>
    </source>
</evidence>
<dbReference type="SMART" id="SM00184">
    <property type="entry name" value="RING"/>
    <property type="match status" value="1"/>
</dbReference>
<accession>A0ABD2J1Y3</accession>
<keyword evidence="1 3" id="KW-0863">Zinc-finger</keyword>
<reference evidence="6 7" key="1">
    <citation type="submission" date="2024-10" db="EMBL/GenBank/DDBJ databases">
        <authorList>
            <person name="Kim D."/>
        </authorList>
    </citation>
    <scope>NUCLEOTIDE SEQUENCE [LARGE SCALE GENOMIC DNA]</scope>
    <source>
        <strain evidence="6">BH-2024</strain>
    </source>
</reference>
<dbReference type="GO" id="GO:0008270">
    <property type="term" value="F:zinc ion binding"/>
    <property type="evidence" value="ECO:0007669"/>
    <property type="project" value="UniProtKB-KW"/>
</dbReference>
<name>A0ABD2J1Y3_9BILA</name>
<evidence type="ECO:0000256" key="4">
    <source>
        <dbReference type="SAM" id="MobiDB-lite"/>
    </source>
</evidence>